<dbReference type="AlphaFoldDB" id="A0A1G6CIN0"/>
<gene>
    <name evidence="4" type="ORF">SAMN05660653_01557</name>
</gene>
<dbReference type="InterPro" id="IPR051012">
    <property type="entry name" value="CellSynth/LPSAsmb/PSIAsmb"/>
</dbReference>
<dbReference type="PANTHER" id="PTHR45586">
    <property type="entry name" value="TPR REPEAT-CONTAINING PROTEIN PA4667"/>
    <property type="match status" value="1"/>
</dbReference>
<organism evidence="4 5">
    <name type="scientific">Desulfonatronum thiosulfatophilum</name>
    <dbReference type="NCBI Taxonomy" id="617002"/>
    <lineage>
        <taxon>Bacteria</taxon>
        <taxon>Pseudomonadati</taxon>
        <taxon>Thermodesulfobacteriota</taxon>
        <taxon>Desulfovibrionia</taxon>
        <taxon>Desulfovibrionales</taxon>
        <taxon>Desulfonatronaceae</taxon>
        <taxon>Desulfonatronum</taxon>
    </lineage>
</organism>
<dbReference type="Gene3D" id="1.25.40.10">
    <property type="entry name" value="Tetratricopeptide repeat domain"/>
    <property type="match status" value="2"/>
</dbReference>
<dbReference type="EMBL" id="FMXO01000008">
    <property type="protein sequence ID" value="SDB32747.1"/>
    <property type="molecule type" value="Genomic_DNA"/>
</dbReference>
<sequence length="373" mass="42492">MSGWIKTFFSSRSTGGERFPGEVHADGLLPPSEDTFSAINELSRVVKNNPDAVEIYLALGNLYRSQGEIERAVHIRQNLILRPGLHPEFKARALYELGRDYKRGGFVDRAFDAFQQARKIAGNNPAINHELARLSADSEEFLQAAKYYGELGNSIAEAHYLVRQAQKECRDNPKSSQIAKWIDRALKVFPGSTEAWLEKLQRVWKGLEKGKPSKILDQAMGQVPEQMRFVLLEGLLTTSREGSCTAGVVSDMNELEDILAILSGYPQDMLLQYYGGLLLLDHGRLEDARIWFEKCLLLDSNFWLARLELLALARKRHDLPRSLDVQLDFFISRAREVKNYACRQCGLKREMVFFVCPRCGAWHSISFRHNLNE</sequence>
<evidence type="ECO:0000313" key="4">
    <source>
        <dbReference type="EMBL" id="SDB32747.1"/>
    </source>
</evidence>
<dbReference type="PANTHER" id="PTHR45586:SF1">
    <property type="entry name" value="LIPOPOLYSACCHARIDE ASSEMBLY PROTEIN B"/>
    <property type="match status" value="1"/>
</dbReference>
<name>A0A1G6CIN0_9BACT</name>
<dbReference type="InterPro" id="IPR011990">
    <property type="entry name" value="TPR-like_helical_dom_sf"/>
</dbReference>
<keyword evidence="5" id="KW-1185">Reference proteome</keyword>
<keyword evidence="2 3" id="KW-0802">TPR repeat</keyword>
<dbReference type="OrthoDB" id="507476at2"/>
<dbReference type="STRING" id="617002.SAMN05660653_01557"/>
<evidence type="ECO:0000256" key="2">
    <source>
        <dbReference type="ARBA" id="ARBA00022803"/>
    </source>
</evidence>
<dbReference type="PROSITE" id="PS50005">
    <property type="entry name" value="TPR"/>
    <property type="match status" value="1"/>
</dbReference>
<dbReference type="SMART" id="SM00028">
    <property type="entry name" value="TPR"/>
    <property type="match status" value="3"/>
</dbReference>
<dbReference type="InterPro" id="IPR019734">
    <property type="entry name" value="TPR_rpt"/>
</dbReference>
<reference evidence="4 5" key="1">
    <citation type="submission" date="2016-10" db="EMBL/GenBank/DDBJ databases">
        <authorList>
            <person name="de Groot N.N."/>
        </authorList>
    </citation>
    <scope>NUCLEOTIDE SEQUENCE [LARGE SCALE GENOMIC DNA]</scope>
    <source>
        <strain evidence="4 5">ASO4-2</strain>
    </source>
</reference>
<evidence type="ECO:0000313" key="5">
    <source>
        <dbReference type="Proteomes" id="UP000198771"/>
    </source>
</evidence>
<dbReference type="RefSeq" id="WP_092119641.1">
    <property type="nucleotide sequence ID" value="NZ_FMXO01000008.1"/>
</dbReference>
<dbReference type="Pfam" id="PF13432">
    <property type="entry name" value="TPR_16"/>
    <property type="match status" value="1"/>
</dbReference>
<feature type="repeat" description="TPR" evidence="3">
    <location>
        <begin position="91"/>
        <end position="124"/>
    </location>
</feature>
<evidence type="ECO:0000256" key="1">
    <source>
        <dbReference type="ARBA" id="ARBA00022737"/>
    </source>
</evidence>
<keyword evidence="1" id="KW-0677">Repeat</keyword>
<dbReference type="SUPFAM" id="SSF48452">
    <property type="entry name" value="TPR-like"/>
    <property type="match status" value="2"/>
</dbReference>
<proteinExistence type="predicted"/>
<dbReference type="Proteomes" id="UP000198771">
    <property type="component" value="Unassembled WGS sequence"/>
</dbReference>
<evidence type="ECO:0000256" key="3">
    <source>
        <dbReference type="PROSITE-ProRule" id="PRU00339"/>
    </source>
</evidence>
<accession>A0A1G6CIN0</accession>
<protein>
    <submittedName>
        <fullName evidence="4">Lipopolysaccharide biosynthesis regulator YciM, contains six TPR domains and a predicted metal-binding C-terminal domain</fullName>
    </submittedName>
</protein>